<dbReference type="InterPro" id="IPR036691">
    <property type="entry name" value="Endo/exonu/phosph_ase_sf"/>
</dbReference>
<dbReference type="AlphaFoldDB" id="A0A8T7LX70"/>
<dbReference type="RefSeq" id="WP_341469234.1">
    <property type="nucleotide sequence ID" value="NZ_CP128399.1"/>
</dbReference>
<evidence type="ECO:0000313" key="5">
    <source>
        <dbReference type="Proteomes" id="UP001431572"/>
    </source>
</evidence>
<dbReference type="Proteomes" id="UP001431572">
    <property type="component" value="Chromosome 1"/>
</dbReference>
<dbReference type="SUPFAM" id="SSF74853">
    <property type="entry name" value="Lamin A/C globular tail domain"/>
    <property type="match status" value="1"/>
</dbReference>
<evidence type="ECO:0000259" key="1">
    <source>
        <dbReference type="PROSITE" id="PS51841"/>
    </source>
</evidence>
<keyword evidence="5" id="KW-1185">Reference proteome</keyword>
<reference evidence="2 4" key="1">
    <citation type="submission" date="2020-06" db="EMBL/GenBank/DDBJ databases">
        <title>Anoxygenic phototrophic Chloroflexota member uses a Type I reaction center.</title>
        <authorList>
            <person name="Tsuji J.M."/>
            <person name="Shaw N.A."/>
            <person name="Nagashima S."/>
            <person name="Venkiteswaran J."/>
            <person name="Schiff S.L."/>
            <person name="Hanada S."/>
            <person name="Tank M."/>
            <person name="Neufeld J.D."/>
        </authorList>
    </citation>
    <scope>NUCLEOTIDE SEQUENCE [LARGE SCALE GENOMIC DNA]</scope>
    <source>
        <strain evidence="2">L227-S17</strain>
    </source>
</reference>
<sequence>MKLNKQPTKAKKKFRNLSFLLIFVFILLLVPGLSILSQKATAISLDIVISQVYGGGGNSGSTYRNDFIELFNRGSATVSVSGWTVQYASATGNSWATTSLSGNIAPGQYFLVQEGGGTGGTTNLPTPDVTGAINLSATTGKVALVRTSNYLVCGSGIACLPNADIVDFVGYGSSADNAENTPVAALSNTTAALRLSAGCRETNNNNSDFTITAPIPRNSATTLSPCNVSPTPSVPPVGYTPIYTIQGAGLRSPYENQLITTEGVVTAIKSSSGVGFFMQDPSGDGNNNTSDAIFVFTSTTPTVTVGNRVRVSGAVTEYQRLPADQPLTEITSATITDLGASQLLPTSVRISLTTSGAGIRQPPLATIYSTSTFDPTTDALDFYESLEGMLVRVDNAVVVGPTSSGSEFWIVPDNGIGASGFTTRSAIAISSDDFNPERILVDNNVLGSPNPQVALGDRITAPITGLLDYGSTSSSSGQYRLQTVAAITAIDTSQRPPQTSLTALSNSNYLRIASYNIENFNALPENATRLAVIADHIRLNLGAPDILTLVEVQDDNGTGTGITTAEANMSALSVAISSAGGPAYSWRYVSPQANQDGGAINGNIRVVFFYRTDRGLSFVERGSAGPTDATQVNADGSLTLSPGRVDPTNSAFLDSRKPLAGEFSFNGQRLIVIANHFNSRIGDDSLYGSNQPPVLNTEAKRLNQARVVRTFVNMLLTADPNARVVVTGDLNDYEFSAAARILKQGAADLPVSPAQGLIDAVENVALTAGRYTYIYEGNAQTIDHIFYSNTLSPQVVTSAIVHLNAGKLASDLSRASDHEAVVTDFDFTQTSCNPYIIKFTSDDGTDTCGNLSFALKSAATNGNPLVITFASNVAQLTINVSLPALTSGVSVDAGCRADTATGRGIPKVRLLAGNGLSGDALQLSGNNSINGLSITGFSGAALHLSGSNNTVTCNWLGSADGLNPASNGTGVRLAPGANNNRFGTEGNQIGGNLISGNTQYGIWAEGGVGNKFYYNLIGYNSDGQAYLRNGASSLLVLGGAQLQFGKGNRIAVHP</sequence>
<dbReference type="GO" id="GO:0003824">
    <property type="term" value="F:catalytic activity"/>
    <property type="evidence" value="ECO:0007669"/>
    <property type="project" value="InterPro"/>
</dbReference>
<dbReference type="SUPFAM" id="SSF56219">
    <property type="entry name" value="DNase I-like"/>
    <property type="match status" value="1"/>
</dbReference>
<dbReference type="Pfam" id="PF19580">
    <property type="entry name" value="Exo_endo_phos_3"/>
    <property type="match status" value="1"/>
</dbReference>
<organism evidence="2 4">
    <name type="scientific">Candidatus Chlorohelix allophototropha</name>
    <dbReference type="NCBI Taxonomy" id="3003348"/>
    <lineage>
        <taxon>Bacteria</taxon>
        <taxon>Bacillati</taxon>
        <taxon>Chloroflexota</taxon>
        <taxon>Chloroflexia</taxon>
        <taxon>Candidatus Chloroheliales</taxon>
        <taxon>Candidatus Chloroheliaceae</taxon>
        <taxon>Candidatus Chlorohelix</taxon>
    </lineage>
</organism>
<protein>
    <submittedName>
        <fullName evidence="2">Lamin tail domain-containing protein</fullName>
    </submittedName>
</protein>
<evidence type="ECO:0000313" key="4">
    <source>
        <dbReference type="Proteomes" id="UP000521676"/>
    </source>
</evidence>
<dbReference type="InterPro" id="IPR005135">
    <property type="entry name" value="Endo/exonuclease/phosphatase"/>
</dbReference>
<reference evidence="3" key="2">
    <citation type="journal article" date="2024" name="Nature">
        <title>Anoxygenic phototroph of the Chloroflexota uses a type I reaction centre.</title>
        <authorList>
            <person name="Tsuji J.M."/>
            <person name="Shaw N.A."/>
            <person name="Nagashima S."/>
            <person name="Venkiteswaran J.J."/>
            <person name="Schiff S.L."/>
            <person name="Watanabe T."/>
            <person name="Fukui M."/>
            <person name="Hanada S."/>
            <person name="Tank M."/>
            <person name="Neufeld J.D."/>
        </authorList>
    </citation>
    <scope>NUCLEOTIDE SEQUENCE</scope>
    <source>
        <strain evidence="3">L227-S17</strain>
    </source>
</reference>
<dbReference type="EMBL" id="CP128399">
    <property type="protein sequence ID" value="WJW67341.1"/>
    <property type="molecule type" value="Genomic_DNA"/>
</dbReference>
<dbReference type="EMBL" id="JACATZ010000001">
    <property type="protein sequence ID" value="NWJ45467.1"/>
    <property type="molecule type" value="Genomic_DNA"/>
</dbReference>
<dbReference type="CDD" id="cd04486">
    <property type="entry name" value="YhcR_OBF_like"/>
    <property type="match status" value="1"/>
</dbReference>
<dbReference type="Pfam" id="PF00932">
    <property type="entry name" value="LTD"/>
    <property type="match status" value="1"/>
</dbReference>
<evidence type="ECO:0000313" key="3">
    <source>
        <dbReference type="EMBL" id="WJW67341.1"/>
    </source>
</evidence>
<evidence type="ECO:0000313" key="2">
    <source>
        <dbReference type="EMBL" id="NWJ45467.1"/>
    </source>
</evidence>
<feature type="domain" description="LTD" evidence="1">
    <location>
        <begin position="34"/>
        <end position="173"/>
    </location>
</feature>
<proteinExistence type="predicted"/>
<accession>A0A8T7LX70</accession>
<dbReference type="PANTHER" id="PTHR42834">
    <property type="entry name" value="ENDONUCLEASE/EXONUCLEASE/PHOSPHATASE FAMILY PROTEIN (AFU_ORTHOLOGUE AFUA_3G09210)"/>
    <property type="match status" value="1"/>
</dbReference>
<name>A0A8T7LX70_9CHLR</name>
<dbReference type="PROSITE" id="PS51841">
    <property type="entry name" value="LTD"/>
    <property type="match status" value="1"/>
</dbReference>
<gene>
    <name evidence="2" type="ORF">HXX08_06270</name>
    <name evidence="3" type="ORF">OZ401_000603</name>
</gene>
<dbReference type="InterPro" id="IPR001322">
    <property type="entry name" value="Lamin_tail_dom"/>
</dbReference>
<dbReference type="PANTHER" id="PTHR42834:SF1">
    <property type="entry name" value="ENDONUCLEASE_EXONUCLEASE_PHOSPHATASE FAMILY PROTEIN (AFU_ORTHOLOGUE AFUA_3G09210)"/>
    <property type="match status" value="1"/>
</dbReference>
<dbReference type="Gene3D" id="3.60.10.10">
    <property type="entry name" value="Endonuclease/exonuclease/phosphatase"/>
    <property type="match status" value="1"/>
</dbReference>
<dbReference type="Proteomes" id="UP000521676">
    <property type="component" value="Unassembled WGS sequence"/>
</dbReference>
<dbReference type="InterPro" id="IPR036415">
    <property type="entry name" value="Lamin_tail_dom_sf"/>
</dbReference>